<dbReference type="InterPro" id="IPR036513">
    <property type="entry name" value="STAS_dom_sf"/>
</dbReference>
<dbReference type="EMBL" id="JBBWWQ010000021">
    <property type="protein sequence ID" value="KAK8914033.1"/>
    <property type="molecule type" value="Genomic_DNA"/>
</dbReference>
<dbReference type="InterPro" id="IPR001902">
    <property type="entry name" value="SLC26A/SulP_fam"/>
</dbReference>
<proteinExistence type="predicted"/>
<feature type="domain" description="STAS" evidence="7">
    <location>
        <begin position="454"/>
        <end position="542"/>
    </location>
</feature>
<dbReference type="Proteomes" id="UP001418222">
    <property type="component" value="Unassembled WGS sequence"/>
</dbReference>
<keyword evidence="2 6" id="KW-0812">Transmembrane</keyword>
<dbReference type="PROSITE" id="PS50801">
    <property type="entry name" value="STAS"/>
    <property type="match status" value="1"/>
</dbReference>
<dbReference type="Pfam" id="PF01740">
    <property type="entry name" value="STAS"/>
    <property type="match status" value="1"/>
</dbReference>
<feature type="transmembrane region" description="Helical" evidence="6">
    <location>
        <begin position="399"/>
        <end position="426"/>
    </location>
</feature>
<evidence type="ECO:0000259" key="7">
    <source>
        <dbReference type="PROSITE" id="PS50801"/>
    </source>
</evidence>
<dbReference type="AlphaFoldDB" id="A0AAP0AT40"/>
<feature type="transmembrane region" description="Helical" evidence="6">
    <location>
        <begin position="345"/>
        <end position="362"/>
    </location>
</feature>
<dbReference type="GO" id="GO:0016020">
    <property type="term" value="C:membrane"/>
    <property type="evidence" value="ECO:0007669"/>
    <property type="project" value="UniProtKB-SubCell"/>
</dbReference>
<keyword evidence="3 6" id="KW-1133">Transmembrane helix</keyword>
<accession>A0AAP0AT40</accession>
<comment type="subcellular location">
    <subcellularLocation>
        <location evidence="1">Membrane</location>
        <topology evidence="1">Multi-pass membrane protein</topology>
    </subcellularLocation>
</comment>
<feature type="transmembrane region" description="Helical" evidence="6">
    <location>
        <begin position="180"/>
        <end position="200"/>
    </location>
</feature>
<evidence type="ECO:0000256" key="2">
    <source>
        <dbReference type="ARBA" id="ARBA00022692"/>
    </source>
</evidence>
<reference evidence="8 9" key="1">
    <citation type="journal article" date="2022" name="Nat. Plants">
        <title>Genomes of leafy and leafless Platanthera orchids illuminate the evolution of mycoheterotrophy.</title>
        <authorList>
            <person name="Li M.H."/>
            <person name="Liu K.W."/>
            <person name="Li Z."/>
            <person name="Lu H.C."/>
            <person name="Ye Q.L."/>
            <person name="Zhang D."/>
            <person name="Wang J.Y."/>
            <person name="Li Y.F."/>
            <person name="Zhong Z.M."/>
            <person name="Liu X."/>
            <person name="Yu X."/>
            <person name="Liu D.K."/>
            <person name="Tu X.D."/>
            <person name="Liu B."/>
            <person name="Hao Y."/>
            <person name="Liao X.Y."/>
            <person name="Jiang Y.T."/>
            <person name="Sun W.H."/>
            <person name="Chen J."/>
            <person name="Chen Y.Q."/>
            <person name="Ai Y."/>
            <person name="Zhai J.W."/>
            <person name="Wu S.S."/>
            <person name="Zhou Z."/>
            <person name="Hsiao Y.Y."/>
            <person name="Wu W.L."/>
            <person name="Chen Y.Y."/>
            <person name="Lin Y.F."/>
            <person name="Hsu J.L."/>
            <person name="Li C.Y."/>
            <person name="Wang Z.W."/>
            <person name="Zhao X."/>
            <person name="Zhong W.Y."/>
            <person name="Ma X.K."/>
            <person name="Ma L."/>
            <person name="Huang J."/>
            <person name="Chen G.Z."/>
            <person name="Huang M.Z."/>
            <person name="Huang L."/>
            <person name="Peng D.H."/>
            <person name="Luo Y.B."/>
            <person name="Zou S.Q."/>
            <person name="Chen S.P."/>
            <person name="Lan S."/>
            <person name="Tsai W.C."/>
            <person name="Van de Peer Y."/>
            <person name="Liu Z.J."/>
        </authorList>
    </citation>
    <scope>NUCLEOTIDE SEQUENCE [LARGE SCALE GENOMIC DNA]</scope>
    <source>
        <strain evidence="8">Lor287</strain>
    </source>
</reference>
<dbReference type="InterPro" id="IPR011547">
    <property type="entry name" value="SLC26A/SulP_dom"/>
</dbReference>
<evidence type="ECO:0000256" key="4">
    <source>
        <dbReference type="ARBA" id="ARBA00023136"/>
    </source>
</evidence>
<organism evidence="8 9">
    <name type="scientific">Platanthera zijinensis</name>
    <dbReference type="NCBI Taxonomy" id="2320716"/>
    <lineage>
        <taxon>Eukaryota</taxon>
        <taxon>Viridiplantae</taxon>
        <taxon>Streptophyta</taxon>
        <taxon>Embryophyta</taxon>
        <taxon>Tracheophyta</taxon>
        <taxon>Spermatophyta</taxon>
        <taxon>Magnoliopsida</taxon>
        <taxon>Liliopsida</taxon>
        <taxon>Asparagales</taxon>
        <taxon>Orchidaceae</taxon>
        <taxon>Orchidoideae</taxon>
        <taxon>Orchideae</taxon>
        <taxon>Orchidinae</taxon>
        <taxon>Platanthera</taxon>
    </lineage>
</organism>
<evidence type="ECO:0000256" key="3">
    <source>
        <dbReference type="ARBA" id="ARBA00022989"/>
    </source>
</evidence>
<keyword evidence="9" id="KW-1185">Reference proteome</keyword>
<dbReference type="CDD" id="cd07042">
    <property type="entry name" value="STAS_SulP_like_sulfate_transporter"/>
    <property type="match status" value="1"/>
</dbReference>
<dbReference type="Gene3D" id="3.30.750.24">
    <property type="entry name" value="STAS domain"/>
    <property type="match status" value="1"/>
</dbReference>
<feature type="region of interest" description="Disordered" evidence="5">
    <location>
        <begin position="1"/>
        <end position="25"/>
    </location>
</feature>
<dbReference type="SUPFAM" id="SSF52091">
    <property type="entry name" value="SpoIIaa-like"/>
    <property type="match status" value="1"/>
</dbReference>
<protein>
    <submittedName>
        <fullName evidence="8">Sulfate transporter 3.4</fullName>
    </submittedName>
</protein>
<evidence type="ECO:0000313" key="8">
    <source>
        <dbReference type="EMBL" id="KAK8914033.1"/>
    </source>
</evidence>
<name>A0AAP0AT40_9ASPA</name>
<sequence>MGGSSSKAPVIRRDGRPEQQDPSLPSTVMETVQNLKIHKVSSLERKPSTLGLGSAQGLITHFFPFRWGKLEESRSSRLLLALQCLFPILDWAPKYNLQFLKSDICSGLAVATLAIPQGISCAKLANLPPIMGLYTNLVPPLIYAVLGNSRELSVGPASISSLVLGSMLSEVVSPEIQPTLYLQLALTATFFAGLFQASLGLLRFQSSKRPRLFWVGVVAPIASLILSTIYVLSTKANNRGIKIIGHAQEGINPPSLKMLIFKGPYTVHAVKIGVASGILGLTDVIAQGRTFASLRDYQINENREIRGVGVMNVIGSCFSCFAASGSLSRTTLNYNTGSKTTVSNIVMASIVLVMMTFLMPLIHYTPNVIFAAIIIISVVSIVDFKAASRLWKVDKLDFITYLSAFFGVTFITVQTGLIIAVGISIFKILMHVTRPNIVMMGNVPGTQSYRNLEQYKDAKRVSSFLILGVESPIYFANSTYFKHRILRWVKEEEERAISKLECGIKCVVLDMSTVTAIDTTGIESLLQLQKTLKKRSLEVIYN</sequence>
<dbReference type="PANTHER" id="PTHR11814">
    <property type="entry name" value="SULFATE TRANSPORTER"/>
    <property type="match status" value="1"/>
</dbReference>
<evidence type="ECO:0000256" key="6">
    <source>
        <dbReference type="SAM" id="Phobius"/>
    </source>
</evidence>
<dbReference type="Pfam" id="PF00916">
    <property type="entry name" value="Sulfate_transp"/>
    <property type="match status" value="2"/>
</dbReference>
<feature type="transmembrane region" description="Helical" evidence="6">
    <location>
        <begin position="212"/>
        <end position="232"/>
    </location>
</feature>
<evidence type="ECO:0000256" key="1">
    <source>
        <dbReference type="ARBA" id="ARBA00004141"/>
    </source>
</evidence>
<dbReference type="GO" id="GO:0055085">
    <property type="term" value="P:transmembrane transport"/>
    <property type="evidence" value="ECO:0007669"/>
    <property type="project" value="InterPro"/>
</dbReference>
<evidence type="ECO:0000256" key="5">
    <source>
        <dbReference type="SAM" id="MobiDB-lite"/>
    </source>
</evidence>
<evidence type="ECO:0000313" key="9">
    <source>
        <dbReference type="Proteomes" id="UP001418222"/>
    </source>
</evidence>
<feature type="transmembrane region" description="Helical" evidence="6">
    <location>
        <begin position="369"/>
        <end position="387"/>
    </location>
</feature>
<gene>
    <name evidence="8" type="primary">SULTR3:4</name>
    <name evidence="8" type="ORF">KSP39_PZI024469</name>
</gene>
<comment type="caution">
    <text evidence="8">The sequence shown here is derived from an EMBL/GenBank/DDBJ whole genome shotgun (WGS) entry which is preliminary data.</text>
</comment>
<keyword evidence="4 6" id="KW-0472">Membrane</keyword>
<dbReference type="InterPro" id="IPR002645">
    <property type="entry name" value="STAS_dom"/>
</dbReference>